<accession>A0AAP9DSE0</accession>
<dbReference type="Proteomes" id="UP001209276">
    <property type="component" value="Unassembled WGS sequence"/>
</dbReference>
<keyword evidence="1" id="KW-0812">Transmembrane</keyword>
<keyword evidence="1" id="KW-1133">Transmembrane helix</keyword>
<evidence type="ECO:0000313" key="5">
    <source>
        <dbReference type="Proteomes" id="UP001209276"/>
    </source>
</evidence>
<evidence type="ECO:0000313" key="2">
    <source>
        <dbReference type="EMBL" id="MCY9608936.1"/>
    </source>
</evidence>
<dbReference type="EMBL" id="JAMDMM010000032">
    <property type="protein sequence ID" value="MCY9608936.1"/>
    <property type="molecule type" value="Genomic_DNA"/>
</dbReference>
<feature type="transmembrane region" description="Helical" evidence="1">
    <location>
        <begin position="21"/>
        <end position="40"/>
    </location>
</feature>
<evidence type="ECO:0000313" key="3">
    <source>
        <dbReference type="EMBL" id="QDM43242.1"/>
    </source>
</evidence>
<dbReference type="EMBL" id="CP041405">
    <property type="protein sequence ID" value="QDM43242.1"/>
    <property type="molecule type" value="Genomic_DNA"/>
</dbReference>
<feature type="transmembrane region" description="Helical" evidence="1">
    <location>
        <begin position="60"/>
        <end position="82"/>
    </location>
</feature>
<gene>
    <name evidence="3" type="ORF">FLT43_06755</name>
    <name evidence="2" type="ORF">M5W83_17475</name>
</gene>
<evidence type="ECO:0000313" key="4">
    <source>
        <dbReference type="Proteomes" id="UP000315377"/>
    </source>
</evidence>
<dbReference type="RefSeq" id="WP_127510899.1">
    <property type="nucleotide sequence ID" value="NZ_CABMNB010000025.1"/>
</dbReference>
<reference evidence="3 4" key="1">
    <citation type="submission" date="2019-07" db="EMBL/GenBank/DDBJ databases">
        <title>Paenibacillus thiaminolyticus NRRL B-4156.</title>
        <authorList>
            <person name="Hehnly C."/>
            <person name="Zhang L."/>
        </authorList>
    </citation>
    <scope>NUCLEOTIDE SEQUENCE [LARGE SCALE GENOMIC DNA]</scope>
    <source>
        <strain evidence="3 4">NRRL B-4156</strain>
    </source>
</reference>
<keyword evidence="5" id="KW-1185">Reference proteome</keyword>
<keyword evidence="1" id="KW-0472">Membrane</keyword>
<proteinExistence type="predicted"/>
<reference evidence="2 5" key="2">
    <citation type="submission" date="2022-05" db="EMBL/GenBank/DDBJ databases">
        <title>Genome Sequencing of Bee-Associated Microbes.</title>
        <authorList>
            <person name="Dunlap C."/>
        </authorList>
    </citation>
    <scope>NUCLEOTIDE SEQUENCE [LARGE SCALE GENOMIC DNA]</scope>
    <source>
        <strain evidence="2 5">NRRL B-14613</strain>
    </source>
</reference>
<organism evidence="3 4">
    <name type="scientific">Paenibacillus thiaminolyticus</name>
    <name type="common">Bacillus thiaminolyticus</name>
    <dbReference type="NCBI Taxonomy" id="49283"/>
    <lineage>
        <taxon>Bacteria</taxon>
        <taxon>Bacillati</taxon>
        <taxon>Bacillota</taxon>
        <taxon>Bacilli</taxon>
        <taxon>Bacillales</taxon>
        <taxon>Paenibacillaceae</taxon>
        <taxon>Paenibacillus</taxon>
    </lineage>
</organism>
<feature type="transmembrane region" description="Helical" evidence="1">
    <location>
        <begin position="218"/>
        <end position="239"/>
    </location>
</feature>
<dbReference type="GeneID" id="76995675"/>
<dbReference type="AlphaFoldDB" id="A0AAP9DSE0"/>
<feature type="transmembrane region" description="Helical" evidence="1">
    <location>
        <begin position="108"/>
        <end position="128"/>
    </location>
</feature>
<feature type="transmembrane region" description="Helical" evidence="1">
    <location>
        <begin position="134"/>
        <end position="154"/>
    </location>
</feature>
<evidence type="ECO:0000256" key="1">
    <source>
        <dbReference type="SAM" id="Phobius"/>
    </source>
</evidence>
<dbReference type="Proteomes" id="UP000315377">
    <property type="component" value="Chromosome"/>
</dbReference>
<protein>
    <submittedName>
        <fullName evidence="3">Uncharacterized protein</fullName>
    </submittedName>
</protein>
<sequence length="248" mass="27021">MSRMMQFLRYDLLHMGRDPMMLFIVMAPALLIAAMVYGVPWTAALLERQAGLRLMEHAGILSGIGLLLIPLVIGVMAGLLMLDERDERVLHYFAATPLRKSGYLLRRMVVPLALAGLYLALAAVSIGWMPLSPAAVLGAMPMLMLEVPLMALFLTGCASNKVEGLALSKLGGIAVFLPVLAYVLPASWSPAFAWLPTYWVAHLFTAEPAAGFPLTEPWGTTGSIAWGVALHVLCLALAYKRYRNRAEE</sequence>
<name>A0AAP9DSE0_PANTH</name>
<feature type="transmembrane region" description="Helical" evidence="1">
    <location>
        <begin position="166"/>
        <end position="188"/>
    </location>
</feature>